<protein>
    <submittedName>
        <fullName evidence="2">Uncharacterized protein</fullName>
    </submittedName>
</protein>
<name>A0A7X6DQK4_9BACT</name>
<dbReference type="EMBL" id="VTOW01000002">
    <property type="protein sequence ID" value="NKE71577.1"/>
    <property type="molecule type" value="Genomic_DNA"/>
</dbReference>
<reference evidence="2 3" key="1">
    <citation type="journal article" date="2020" name="Nature">
        <title>Bacterial chemolithoautotrophy via manganese oxidation.</title>
        <authorList>
            <person name="Yu H."/>
            <person name="Leadbetter J.R."/>
        </authorList>
    </citation>
    <scope>NUCLEOTIDE SEQUENCE [LARGE SCALE GENOMIC DNA]</scope>
    <source>
        <strain evidence="2 3">Mn-1</strain>
    </source>
</reference>
<comment type="caution">
    <text evidence="2">The sequence shown here is derived from an EMBL/GenBank/DDBJ whole genome shotgun (WGS) entry which is preliminary data.</text>
</comment>
<evidence type="ECO:0000313" key="3">
    <source>
        <dbReference type="Proteomes" id="UP000534783"/>
    </source>
</evidence>
<evidence type="ECO:0000313" key="2">
    <source>
        <dbReference type="EMBL" id="NKE71577.1"/>
    </source>
</evidence>
<keyword evidence="3" id="KW-1185">Reference proteome</keyword>
<keyword evidence="1" id="KW-0472">Membrane</keyword>
<dbReference type="RefSeq" id="WP_168060335.1">
    <property type="nucleotide sequence ID" value="NZ_VTOW01000002.1"/>
</dbReference>
<keyword evidence="1" id="KW-1133">Transmembrane helix</keyword>
<dbReference type="AlphaFoldDB" id="A0A7X6DQK4"/>
<proteinExistence type="predicted"/>
<feature type="transmembrane region" description="Helical" evidence="1">
    <location>
        <begin position="105"/>
        <end position="126"/>
    </location>
</feature>
<sequence>MRRFILPMSGIILFYLLFEKYGQPLWVSHWHLYLFLEATTHLVLAFFVLIVLEGFSPMIFLRIFTTLIPDIDHVIWAQYRSFFHTPIFILSPLLFRRYGEKEARLLTFMFATHYLFDTRSQMAWWLNYGVWLLPPKGLPVLVPWMPLVLLVALGLLAGLVGHSDQIKAYLAGERMWVS</sequence>
<keyword evidence="1" id="KW-0812">Transmembrane</keyword>
<dbReference type="Proteomes" id="UP000534783">
    <property type="component" value="Unassembled WGS sequence"/>
</dbReference>
<evidence type="ECO:0000256" key="1">
    <source>
        <dbReference type="SAM" id="Phobius"/>
    </source>
</evidence>
<gene>
    <name evidence="2" type="ORF">MNODULE_12585</name>
</gene>
<feature type="transmembrane region" description="Helical" evidence="1">
    <location>
        <begin position="138"/>
        <end position="160"/>
    </location>
</feature>
<organism evidence="2 3">
    <name type="scientific">Candidatus Manganitrophus noduliformans</name>
    <dbReference type="NCBI Taxonomy" id="2606439"/>
    <lineage>
        <taxon>Bacteria</taxon>
        <taxon>Pseudomonadati</taxon>
        <taxon>Nitrospirota</taxon>
        <taxon>Nitrospiria</taxon>
        <taxon>Candidatus Troglogloeales</taxon>
        <taxon>Candidatus Manganitrophaceae</taxon>
        <taxon>Candidatus Manganitrophus</taxon>
    </lineage>
</organism>
<accession>A0A7X6DQK4</accession>